<evidence type="ECO:0000256" key="2">
    <source>
        <dbReference type="SAM" id="SignalP"/>
    </source>
</evidence>
<feature type="signal peptide" evidence="2">
    <location>
        <begin position="1"/>
        <end position="19"/>
    </location>
</feature>
<dbReference type="Proteomes" id="UP001334732">
    <property type="component" value="Chromosome"/>
</dbReference>
<evidence type="ECO:0008006" key="5">
    <source>
        <dbReference type="Google" id="ProtNLM"/>
    </source>
</evidence>
<dbReference type="RefSeq" id="WP_324780884.1">
    <property type="nucleotide sequence ID" value="NZ_CP141769.1"/>
</dbReference>
<feature type="chain" id="PRO_5046016856" description="BcpO-related WXXGXW repeat protein" evidence="2">
    <location>
        <begin position="20"/>
        <end position="220"/>
    </location>
</feature>
<keyword evidence="4" id="KW-1185">Reference proteome</keyword>
<accession>A0ABZ1CMC4</accession>
<evidence type="ECO:0000313" key="4">
    <source>
        <dbReference type="Proteomes" id="UP001334732"/>
    </source>
</evidence>
<evidence type="ECO:0000313" key="3">
    <source>
        <dbReference type="EMBL" id="WRS40354.1"/>
    </source>
</evidence>
<protein>
    <recommendedName>
        <fullName evidence="5">BcpO-related WXXGXW repeat protein</fullName>
    </recommendedName>
</protein>
<evidence type="ECO:0000256" key="1">
    <source>
        <dbReference type="SAM" id="MobiDB-lite"/>
    </source>
</evidence>
<feature type="compositionally biased region" description="Basic and acidic residues" evidence="1">
    <location>
        <begin position="166"/>
        <end position="195"/>
    </location>
</feature>
<proteinExistence type="predicted"/>
<name>A0ABZ1CMC4_9PROT</name>
<gene>
    <name evidence="3" type="ORF">VA613_05650</name>
</gene>
<organism evidence="3 4">
    <name type="scientific">Thiobacillus sedimenti</name>
    <dbReference type="NCBI Taxonomy" id="3110231"/>
    <lineage>
        <taxon>Bacteria</taxon>
        <taxon>Pseudomonadati</taxon>
        <taxon>Pseudomonadota</taxon>
        <taxon>Betaproteobacteria</taxon>
        <taxon>Nitrosomonadales</taxon>
        <taxon>Thiobacillaceae</taxon>
        <taxon>Thiobacillus</taxon>
    </lineage>
</organism>
<keyword evidence="2" id="KW-0732">Signal</keyword>
<dbReference type="EMBL" id="CP141769">
    <property type="protein sequence ID" value="WRS40354.1"/>
    <property type="molecule type" value="Genomic_DNA"/>
</dbReference>
<feature type="region of interest" description="Disordered" evidence="1">
    <location>
        <begin position="145"/>
        <end position="220"/>
    </location>
</feature>
<sequence length="220" mass="25989">MRYLPLVLSLLLVPSAAVRADVSVGVGISVPGVSIGINVPAYPRLVRIPGYPVYYDPRIHLNLFFYDGLYWVFQGDHWYVSSWYDGPWDLVDPYDVPLFVLRVPVRYYRVAPPFFHGWRPDAPPRWGEHWGPDWERQRGGWDRWDRRAAPRPAPLPSYQRPYTGERYPREPEQQRSIRTERYRYQPREPVGREHFQQQQRPGGPQERGRDGRGDHGPDRR</sequence>
<reference evidence="3 4" key="1">
    <citation type="submission" date="2023-12" db="EMBL/GenBank/DDBJ databases">
        <title>Thiobacillus sedimentum sp. nov., a chemolithoautotrophic sulfur-oxidizing bacterium isolated from freshwater sediment.</title>
        <authorList>
            <person name="Luo J."/>
            <person name="Dai C."/>
        </authorList>
    </citation>
    <scope>NUCLEOTIDE SEQUENCE [LARGE SCALE GENOMIC DNA]</scope>
    <source>
        <strain evidence="3 4">SCUT-2</strain>
    </source>
</reference>
<feature type="compositionally biased region" description="Basic and acidic residues" evidence="1">
    <location>
        <begin position="206"/>
        <end position="220"/>
    </location>
</feature>